<dbReference type="CDD" id="cd02440">
    <property type="entry name" value="AdoMet_MTases"/>
    <property type="match status" value="1"/>
</dbReference>
<evidence type="ECO:0000256" key="1">
    <source>
        <dbReference type="ARBA" id="ARBA00038158"/>
    </source>
</evidence>
<dbReference type="InterPro" id="IPR029063">
    <property type="entry name" value="SAM-dependent_MTases_sf"/>
</dbReference>
<dbReference type="SUPFAM" id="SSF53335">
    <property type="entry name" value="S-adenosyl-L-methionine-dependent methyltransferases"/>
    <property type="match status" value="1"/>
</dbReference>
<dbReference type="GO" id="GO:0008168">
    <property type="term" value="F:methyltransferase activity"/>
    <property type="evidence" value="ECO:0007669"/>
    <property type="project" value="UniProtKB-KW"/>
</dbReference>
<keyword evidence="3" id="KW-0489">Methyltransferase</keyword>
<comment type="similarity">
    <text evidence="1">Belongs to the methyltransferase superfamily. LaeA methyltransferase family.</text>
</comment>
<dbReference type="PANTHER" id="PTHR43591">
    <property type="entry name" value="METHYLTRANSFERASE"/>
    <property type="match status" value="1"/>
</dbReference>
<name>A0A4R8PZ07_9PEZI</name>
<dbReference type="Gene3D" id="3.40.50.150">
    <property type="entry name" value="Vaccinia Virus protein VP39"/>
    <property type="match status" value="1"/>
</dbReference>
<sequence length="342" mass="39525">MSAPEQVEQQPPQVIAAEETQTDDDTSSVGGSSFDDSLASLRSSIVDYRRENGRTYHRLSDGKYLLPNDEKQEQDRLDLQHQLWLVTWDGVLCNCPKKKGAKRVLDIGTGTGIWSIDYAEEHPEATVLGVDLSPIQPEFVPPNCTFEVDDIEKEWMWSRPFDFVFIRNMNSSFTSWEDVFKKAYDNLEPGGYLEVQDHDLPLKCDDGTMTDESWAYKWTQLLVEGGDKMGHPNNVAPHFEQMLIDIGFEDVEVRRERWPMTPWPKDEKHKRMGQWLRANILRGLEAISLALFTRVLDFTREEALVWCAQVREEHKKLDVHGYYDIYAVWGRKPLKEASEAPQ</sequence>
<evidence type="ECO:0000256" key="2">
    <source>
        <dbReference type="SAM" id="MobiDB-lite"/>
    </source>
</evidence>
<dbReference type="Pfam" id="PF13489">
    <property type="entry name" value="Methyltransf_23"/>
    <property type="match status" value="1"/>
</dbReference>
<dbReference type="PANTHER" id="PTHR43591:SF31">
    <property type="entry name" value="LAEA-LIKE, PUTATIVE (AFU_ORTHOLOGUE AFUA_8G01930)-RELATED"/>
    <property type="match status" value="1"/>
</dbReference>
<feature type="compositionally biased region" description="Low complexity" evidence="2">
    <location>
        <begin position="1"/>
        <end position="14"/>
    </location>
</feature>
<dbReference type="Proteomes" id="UP000295083">
    <property type="component" value="Unassembled WGS sequence"/>
</dbReference>
<reference evidence="3 4" key="1">
    <citation type="submission" date="2018-11" db="EMBL/GenBank/DDBJ databases">
        <title>Genome sequence and assembly of Colletotrichum spinosum.</title>
        <authorList>
            <person name="Gan P."/>
            <person name="Shirasu K."/>
        </authorList>
    </citation>
    <scope>NUCLEOTIDE SEQUENCE [LARGE SCALE GENOMIC DNA]</scope>
    <source>
        <strain evidence="3 4">CBS 515.97</strain>
    </source>
</reference>
<gene>
    <name evidence="3" type="primary">tdiE-9</name>
    <name evidence="3" type="ORF">C8035_v005250</name>
</gene>
<evidence type="ECO:0000313" key="4">
    <source>
        <dbReference type="Proteomes" id="UP000295083"/>
    </source>
</evidence>
<comment type="caution">
    <text evidence="3">The sequence shown here is derived from an EMBL/GenBank/DDBJ whole genome shotgun (WGS) entry which is preliminary data.</text>
</comment>
<dbReference type="GO" id="GO:0032259">
    <property type="term" value="P:methylation"/>
    <property type="evidence" value="ECO:0007669"/>
    <property type="project" value="UniProtKB-KW"/>
</dbReference>
<keyword evidence="4" id="KW-1185">Reference proteome</keyword>
<protein>
    <submittedName>
        <fullName evidence="3">Putative methyltransferase tdiE</fullName>
    </submittedName>
</protein>
<evidence type="ECO:0000313" key="3">
    <source>
        <dbReference type="EMBL" id="TDZ31161.1"/>
    </source>
</evidence>
<accession>A0A4R8PZ07</accession>
<organism evidence="3 4">
    <name type="scientific">Colletotrichum spinosum</name>
    <dbReference type="NCBI Taxonomy" id="1347390"/>
    <lineage>
        <taxon>Eukaryota</taxon>
        <taxon>Fungi</taxon>
        <taxon>Dikarya</taxon>
        <taxon>Ascomycota</taxon>
        <taxon>Pezizomycotina</taxon>
        <taxon>Sordariomycetes</taxon>
        <taxon>Hypocreomycetidae</taxon>
        <taxon>Glomerellales</taxon>
        <taxon>Glomerellaceae</taxon>
        <taxon>Colletotrichum</taxon>
        <taxon>Colletotrichum orbiculare species complex</taxon>
    </lineage>
</organism>
<dbReference type="AlphaFoldDB" id="A0A4R8PZ07"/>
<feature type="region of interest" description="Disordered" evidence="2">
    <location>
        <begin position="1"/>
        <end position="36"/>
    </location>
</feature>
<proteinExistence type="inferred from homology"/>
<dbReference type="EMBL" id="QAPG01000108">
    <property type="protein sequence ID" value="TDZ31161.1"/>
    <property type="molecule type" value="Genomic_DNA"/>
</dbReference>
<keyword evidence="3" id="KW-0808">Transferase</keyword>
<feature type="compositionally biased region" description="Low complexity" evidence="2">
    <location>
        <begin position="27"/>
        <end position="36"/>
    </location>
</feature>